<dbReference type="Proteomes" id="UP000322976">
    <property type="component" value="Unassembled WGS sequence"/>
</dbReference>
<reference evidence="9 10" key="1">
    <citation type="submission" date="2019-08" db="EMBL/GenBank/DDBJ databases">
        <title>Calorimonas adulescens gen. nov., sp. nov., an anaerobic thermophilic bacterium from Sakhalin hot spring.</title>
        <authorList>
            <person name="Khomyakova M.A."/>
            <person name="Merkel A.Y."/>
            <person name="Novikov A."/>
            <person name="Bonch-Osmolovskaya E.A."/>
            <person name="Slobodkin A.I."/>
        </authorList>
    </citation>
    <scope>NUCLEOTIDE SEQUENCE [LARGE SCALE GENOMIC DNA]</scope>
    <source>
        <strain evidence="9 10">A05MB</strain>
    </source>
</reference>
<sequence>MDPLSISLMGLFIGTIGTGLGGTVALFYRNPSRRFLGLAIAVSGGLMLSVVCFDLLPEAFDISGLSYTLIGVVIGVIIVMIMEQKMQEQNGNQGFEYLRTGLLMGVAIALHNLPEGLAVGSSFAASQSVGLSMALVIGLHDFPEGLSMAAPLMAGGMRGAMVLYYTILSGIPTGIGAFIGAYLGEISPDLIALNMGIAAGCMLYITCDEMFPMARDLHKGRLTAVGILFGIILGIIITEML</sequence>
<evidence type="ECO:0000256" key="3">
    <source>
        <dbReference type="ARBA" id="ARBA00022475"/>
    </source>
</evidence>
<dbReference type="EMBL" id="VTPS01000015">
    <property type="protein sequence ID" value="TZE81296.1"/>
    <property type="molecule type" value="Genomic_DNA"/>
</dbReference>
<feature type="transmembrane region" description="Helical" evidence="8">
    <location>
        <begin position="62"/>
        <end position="82"/>
    </location>
</feature>
<dbReference type="GO" id="GO:0005886">
    <property type="term" value="C:plasma membrane"/>
    <property type="evidence" value="ECO:0007669"/>
    <property type="project" value="UniProtKB-SubCell"/>
</dbReference>
<protein>
    <submittedName>
        <fullName evidence="9">ZIP family metal transporter</fullName>
    </submittedName>
</protein>
<feature type="transmembrane region" description="Helical" evidence="8">
    <location>
        <begin position="162"/>
        <end position="184"/>
    </location>
</feature>
<feature type="transmembrane region" description="Helical" evidence="8">
    <location>
        <begin position="190"/>
        <end position="207"/>
    </location>
</feature>
<dbReference type="RefSeq" id="WP_149545758.1">
    <property type="nucleotide sequence ID" value="NZ_VTPS01000015.1"/>
</dbReference>
<name>A0A5D8QBX6_9THEO</name>
<organism evidence="9 10">
    <name type="scientific">Calorimonas adulescens</name>
    <dbReference type="NCBI Taxonomy" id="2606906"/>
    <lineage>
        <taxon>Bacteria</taxon>
        <taxon>Bacillati</taxon>
        <taxon>Bacillota</taxon>
        <taxon>Clostridia</taxon>
        <taxon>Thermoanaerobacterales</taxon>
        <taxon>Thermoanaerobacteraceae</taxon>
        <taxon>Calorimonas</taxon>
    </lineage>
</organism>
<comment type="similarity">
    <text evidence="2">Belongs to the ZIP transporter (TC 2.A.5) family.</text>
</comment>
<dbReference type="PANTHER" id="PTHR11040">
    <property type="entry name" value="ZINC/IRON TRANSPORTER"/>
    <property type="match status" value="1"/>
</dbReference>
<evidence type="ECO:0000256" key="2">
    <source>
        <dbReference type="ARBA" id="ARBA00006939"/>
    </source>
</evidence>
<evidence type="ECO:0000256" key="1">
    <source>
        <dbReference type="ARBA" id="ARBA00004651"/>
    </source>
</evidence>
<dbReference type="AlphaFoldDB" id="A0A5D8QBX6"/>
<evidence type="ECO:0000256" key="8">
    <source>
        <dbReference type="SAM" id="Phobius"/>
    </source>
</evidence>
<keyword evidence="5" id="KW-0862">Zinc</keyword>
<dbReference type="GO" id="GO:0005385">
    <property type="term" value="F:zinc ion transmembrane transporter activity"/>
    <property type="evidence" value="ECO:0007669"/>
    <property type="project" value="TreeGrafter"/>
</dbReference>
<dbReference type="PANTHER" id="PTHR11040:SF211">
    <property type="entry name" value="ZINC TRANSPORTER ZIP11"/>
    <property type="match status" value="1"/>
</dbReference>
<feature type="transmembrane region" description="Helical" evidence="8">
    <location>
        <begin position="6"/>
        <end position="28"/>
    </location>
</feature>
<comment type="subcellular location">
    <subcellularLocation>
        <location evidence="1">Cell membrane</location>
        <topology evidence="1">Multi-pass membrane protein</topology>
    </subcellularLocation>
</comment>
<evidence type="ECO:0000256" key="4">
    <source>
        <dbReference type="ARBA" id="ARBA00022692"/>
    </source>
</evidence>
<evidence type="ECO:0000256" key="6">
    <source>
        <dbReference type="ARBA" id="ARBA00022989"/>
    </source>
</evidence>
<keyword evidence="4 8" id="KW-0812">Transmembrane</keyword>
<comment type="caution">
    <text evidence="9">The sequence shown here is derived from an EMBL/GenBank/DDBJ whole genome shotgun (WGS) entry which is preliminary data.</text>
</comment>
<keyword evidence="3" id="KW-1003">Cell membrane</keyword>
<accession>A0A5D8QBX6</accession>
<evidence type="ECO:0000313" key="10">
    <source>
        <dbReference type="Proteomes" id="UP000322976"/>
    </source>
</evidence>
<proteinExistence type="inferred from homology"/>
<evidence type="ECO:0000256" key="5">
    <source>
        <dbReference type="ARBA" id="ARBA00022833"/>
    </source>
</evidence>
<keyword evidence="6 8" id="KW-1133">Transmembrane helix</keyword>
<dbReference type="Pfam" id="PF02535">
    <property type="entry name" value="Zip"/>
    <property type="match status" value="1"/>
</dbReference>
<keyword evidence="10" id="KW-1185">Reference proteome</keyword>
<evidence type="ECO:0000313" key="9">
    <source>
        <dbReference type="EMBL" id="TZE81296.1"/>
    </source>
</evidence>
<gene>
    <name evidence="9" type="ORF">FWJ32_09695</name>
</gene>
<feature type="transmembrane region" description="Helical" evidence="8">
    <location>
        <begin position="219"/>
        <end position="238"/>
    </location>
</feature>
<dbReference type="InterPro" id="IPR003689">
    <property type="entry name" value="ZIP"/>
</dbReference>
<feature type="transmembrane region" description="Helical" evidence="8">
    <location>
        <begin position="35"/>
        <end position="56"/>
    </location>
</feature>
<keyword evidence="7 8" id="KW-0472">Membrane</keyword>
<evidence type="ECO:0000256" key="7">
    <source>
        <dbReference type="ARBA" id="ARBA00023136"/>
    </source>
</evidence>